<dbReference type="SMART" id="SM00306">
    <property type="entry name" value="HintN"/>
    <property type="match status" value="1"/>
</dbReference>
<dbReference type="RefSeq" id="WP_089420527.1">
    <property type="nucleotide sequence ID" value="NZ_CP022415.1"/>
</dbReference>
<dbReference type="OrthoDB" id="6305173at2"/>
<dbReference type="InterPro" id="IPR003587">
    <property type="entry name" value="Hint_dom_N"/>
</dbReference>
<organism evidence="2 3">
    <name type="scientific">Pseudosulfitobacter pseudonitzschiae</name>
    <dbReference type="NCBI Taxonomy" id="1402135"/>
    <lineage>
        <taxon>Bacteria</taxon>
        <taxon>Pseudomonadati</taxon>
        <taxon>Pseudomonadota</taxon>
        <taxon>Alphaproteobacteria</taxon>
        <taxon>Rhodobacterales</taxon>
        <taxon>Roseobacteraceae</taxon>
        <taxon>Pseudosulfitobacter</taxon>
    </lineage>
</organism>
<keyword evidence="3" id="KW-1185">Reference proteome</keyword>
<dbReference type="SUPFAM" id="SSF51294">
    <property type="entry name" value="Hedgehog/intein (Hint) domain"/>
    <property type="match status" value="1"/>
</dbReference>
<dbReference type="InterPro" id="IPR028992">
    <property type="entry name" value="Hedgehog/Intein_dom"/>
</dbReference>
<accession>A0A221K0X4</accession>
<evidence type="ECO:0000313" key="3">
    <source>
        <dbReference type="Proteomes" id="UP000199754"/>
    </source>
</evidence>
<dbReference type="Pfam" id="PF13403">
    <property type="entry name" value="Hint_2"/>
    <property type="match status" value="1"/>
</dbReference>
<reference evidence="2 3" key="1">
    <citation type="submission" date="2017-07" db="EMBL/GenBank/DDBJ databases">
        <title>Genome Sequence of Sulfitobacter pseudonitzschiae Strain SMR1 Isolated from a culture of the Diatom Skeletonema marinoi.</title>
        <authorList>
            <person name="Topel M."/>
            <person name="Pinder M.I.M."/>
            <person name="Johansson O.N."/>
            <person name="Kourtchenko O."/>
            <person name="Godhe A."/>
            <person name="Clarke A.K."/>
        </authorList>
    </citation>
    <scope>NUCLEOTIDE SEQUENCE [LARGE SCALE GENOMIC DNA]</scope>
    <source>
        <strain evidence="2 3">SMR1</strain>
    </source>
</reference>
<dbReference type="AlphaFoldDB" id="A0A221K0X4"/>
<proteinExistence type="predicted"/>
<dbReference type="CDD" id="cd00081">
    <property type="entry name" value="Hint"/>
    <property type="match status" value="1"/>
</dbReference>
<dbReference type="Proteomes" id="UP000199754">
    <property type="component" value="Chromosome"/>
</dbReference>
<sequence>MRKSTLQQSPTHFVPVYAAQMFTATDGANMGDALSFADELELDDVYALNPDAQPMQLAIQVLQDGFEIATESPTGVAGAALHMDCALTLMSPDGQTTDSIVVVETDITGNVAQIYLLPLASLTPRIDYALVGIDTTKAAEKFAEVACARFTRGTHITLASGAQVPIENLAVGDRVLTRDDGPQQVRWIGQSTVRAVGDFAPICIRAGALNNHRDLVVSPDHRLFIYQRSDQLGAGRSELLVKARHLVNGDTVIRQDGGFVDYFQLLFDAHQIIYAEGIAAESTLVDTRTRPTVPEEVTARLTGNGTAGHANSGLSGLDVQENLLNRPDAAELLRKASTR</sequence>
<dbReference type="KEGG" id="spse:SULPSESMR1_01840"/>
<name>A0A221K0X4_9RHOB</name>
<gene>
    <name evidence="2" type="ORF">SULPSESMR1_01840</name>
</gene>
<feature type="domain" description="Hint" evidence="1">
    <location>
        <begin position="147"/>
        <end position="256"/>
    </location>
</feature>
<evidence type="ECO:0000259" key="1">
    <source>
        <dbReference type="SMART" id="SM00306"/>
    </source>
</evidence>
<dbReference type="Gene3D" id="2.170.16.10">
    <property type="entry name" value="Hedgehog/Intein (Hint) domain"/>
    <property type="match status" value="1"/>
</dbReference>
<dbReference type="EMBL" id="CP022415">
    <property type="protein sequence ID" value="ASM72648.1"/>
    <property type="molecule type" value="Genomic_DNA"/>
</dbReference>
<dbReference type="InterPro" id="IPR036844">
    <property type="entry name" value="Hint_dom_sf"/>
</dbReference>
<dbReference type="STRING" id="1402135.SAMN05444149_101334"/>
<protein>
    <submittedName>
        <fullName evidence="2">Hint domain protein</fullName>
    </submittedName>
</protein>
<evidence type="ECO:0000313" key="2">
    <source>
        <dbReference type="EMBL" id="ASM72648.1"/>
    </source>
</evidence>